<dbReference type="Proteomes" id="UP000095706">
    <property type="component" value="Unassembled WGS sequence"/>
</dbReference>
<dbReference type="PRINTS" id="PR00740">
    <property type="entry name" value="GLHYDRLASE27"/>
</dbReference>
<dbReference type="SUPFAM" id="SSF51445">
    <property type="entry name" value="(Trans)glycosidases"/>
    <property type="match status" value="1"/>
</dbReference>
<dbReference type="GO" id="GO:0004557">
    <property type="term" value="F:alpha-galactosidase activity"/>
    <property type="evidence" value="ECO:0007669"/>
    <property type="project" value="UniProtKB-EC"/>
</dbReference>
<evidence type="ECO:0000256" key="5">
    <source>
        <dbReference type="RuleBase" id="RU361168"/>
    </source>
</evidence>
<dbReference type="InterPro" id="IPR041233">
    <property type="entry name" value="Melibiase_C"/>
</dbReference>
<dbReference type="AlphaFoldDB" id="A0A174F5B5"/>
<proteinExistence type="inferred from homology"/>
<keyword evidence="4 5" id="KW-0326">Glycosidase</keyword>
<dbReference type="Pfam" id="PF16499">
    <property type="entry name" value="Melibiase_2"/>
    <property type="match status" value="1"/>
</dbReference>
<dbReference type="SUPFAM" id="SSF51011">
    <property type="entry name" value="Glycosyl hydrolase domain"/>
    <property type="match status" value="1"/>
</dbReference>
<evidence type="ECO:0000256" key="1">
    <source>
        <dbReference type="ARBA" id="ARBA00009743"/>
    </source>
</evidence>
<sequence>MIKLTPPMGWNSWNTFGENINEKMIFETADVMAESGLRDKGYEYLVIDDCWSLRERDENGRLVPDPEKFPHGMKAVADYVHSKGLKFGMYSCAGNMTCAGYPGSYEHEFVDAETFASWDVDFLKYDYCYHSPILHGKYLYRRMGLALENCGRDILFSACSWGADETHEWIKETGASMWRSTGDIFDTWDSVKDLVAQQEKLHPYNGVGCFNDMDMLIVGMHGKGNVGLAGCSDVQYQTHYALWAFLGSPLMIGCDIREMSDETRRILMNDEMIRINQDPLCRQPYKVKNHAWNDKVLIYVKALADGDLAIGMFNLSDEKSRAAMNLDEIGLPFSTGHTLELTEVWTCENLCANNASLVTELEPFASKVYRAKVVKL</sequence>
<dbReference type="RefSeq" id="WP_055220488.1">
    <property type="nucleotide sequence ID" value="NZ_CYYV01000009.1"/>
</dbReference>
<dbReference type="InterPro" id="IPR013780">
    <property type="entry name" value="Glyco_hydro_b"/>
</dbReference>
<dbReference type="PANTHER" id="PTHR11452:SF75">
    <property type="entry name" value="ALPHA-GALACTOSIDASE MEL1"/>
    <property type="match status" value="1"/>
</dbReference>
<evidence type="ECO:0000256" key="4">
    <source>
        <dbReference type="ARBA" id="ARBA00023295"/>
    </source>
</evidence>
<dbReference type="InterPro" id="IPR013785">
    <property type="entry name" value="Aldolase_TIM"/>
</dbReference>
<name>A0A174F5B5_9FIRM</name>
<dbReference type="EMBL" id="CYYV01000009">
    <property type="protein sequence ID" value="CUO45433.1"/>
    <property type="molecule type" value="Genomic_DNA"/>
</dbReference>
<accession>A0A174F5B5</accession>
<dbReference type="CDD" id="cd14792">
    <property type="entry name" value="GH27"/>
    <property type="match status" value="1"/>
</dbReference>
<dbReference type="OrthoDB" id="9807519at2"/>
<dbReference type="Pfam" id="PF17801">
    <property type="entry name" value="Melibiase_C"/>
    <property type="match status" value="1"/>
</dbReference>
<dbReference type="InterPro" id="IPR002241">
    <property type="entry name" value="Glyco_hydro_27"/>
</dbReference>
<evidence type="ECO:0000313" key="8">
    <source>
        <dbReference type="Proteomes" id="UP000095706"/>
    </source>
</evidence>
<evidence type="ECO:0000256" key="3">
    <source>
        <dbReference type="ARBA" id="ARBA00022801"/>
    </source>
</evidence>
<evidence type="ECO:0000256" key="2">
    <source>
        <dbReference type="ARBA" id="ARBA00022729"/>
    </source>
</evidence>
<evidence type="ECO:0000259" key="6">
    <source>
        <dbReference type="Pfam" id="PF17801"/>
    </source>
</evidence>
<gene>
    <name evidence="7" type="primary">agaA</name>
    <name evidence="7" type="ORF">ERS852406_02008</name>
</gene>
<dbReference type="Gene3D" id="3.20.20.70">
    <property type="entry name" value="Aldolase class I"/>
    <property type="match status" value="1"/>
</dbReference>
<protein>
    <recommendedName>
        <fullName evidence="5">Alpha-galactosidase</fullName>
        <ecNumber evidence="5">3.2.1.22</ecNumber>
    </recommendedName>
    <alternativeName>
        <fullName evidence="5">Melibiase</fullName>
    </alternativeName>
</protein>
<dbReference type="EC" id="3.2.1.22" evidence="5"/>
<reference evidence="7 8" key="1">
    <citation type="submission" date="2015-09" db="EMBL/GenBank/DDBJ databases">
        <authorList>
            <consortium name="Pathogen Informatics"/>
        </authorList>
    </citation>
    <scope>NUCLEOTIDE SEQUENCE [LARGE SCALE GENOMIC DNA]</scope>
    <source>
        <strain evidence="7 8">2789STDY5608849</strain>
    </source>
</reference>
<organism evidence="7 8">
    <name type="scientific">Fusicatenibacter saccharivorans</name>
    <dbReference type="NCBI Taxonomy" id="1150298"/>
    <lineage>
        <taxon>Bacteria</taxon>
        <taxon>Bacillati</taxon>
        <taxon>Bacillota</taxon>
        <taxon>Clostridia</taxon>
        <taxon>Lachnospirales</taxon>
        <taxon>Lachnospiraceae</taxon>
        <taxon>Fusicatenibacter</taxon>
    </lineage>
</organism>
<keyword evidence="2" id="KW-0732">Signal</keyword>
<dbReference type="FunFam" id="3.20.20.70:FF:000197">
    <property type="entry name" value="Alpha-galactosidase"/>
    <property type="match status" value="1"/>
</dbReference>
<dbReference type="PROSITE" id="PS00512">
    <property type="entry name" value="ALPHA_GALACTOSIDASE"/>
    <property type="match status" value="1"/>
</dbReference>
<comment type="similarity">
    <text evidence="1 5">Belongs to the glycosyl hydrolase 27 family.</text>
</comment>
<comment type="catalytic activity">
    <reaction evidence="5">
        <text>Hydrolysis of terminal, non-reducing alpha-D-galactose residues in alpha-D-galactosides, including galactose oligosaccharides, galactomannans and galactolipids.</text>
        <dbReference type="EC" id="3.2.1.22"/>
    </reaction>
</comment>
<dbReference type="InterPro" id="IPR017853">
    <property type="entry name" value="GH"/>
</dbReference>
<keyword evidence="3 5" id="KW-0378">Hydrolase</keyword>
<feature type="domain" description="Alpha galactosidase C-terminal" evidence="6">
    <location>
        <begin position="295"/>
        <end position="370"/>
    </location>
</feature>
<dbReference type="Gene3D" id="2.60.40.1180">
    <property type="entry name" value="Golgi alpha-mannosidase II"/>
    <property type="match status" value="1"/>
</dbReference>
<dbReference type="STRING" id="1150298.ERS852406_02008"/>
<dbReference type="GO" id="GO:0005975">
    <property type="term" value="P:carbohydrate metabolic process"/>
    <property type="evidence" value="ECO:0007669"/>
    <property type="project" value="InterPro"/>
</dbReference>
<dbReference type="InterPro" id="IPR000111">
    <property type="entry name" value="Glyco_hydro_27/36_CS"/>
</dbReference>
<keyword evidence="5" id="KW-1015">Disulfide bond</keyword>
<dbReference type="PANTHER" id="PTHR11452">
    <property type="entry name" value="ALPHA-GALACTOSIDASE/ALPHA-N-ACETYLGALACTOSAMINIDASE"/>
    <property type="match status" value="1"/>
</dbReference>
<evidence type="ECO:0000313" key="7">
    <source>
        <dbReference type="EMBL" id="CUO45433.1"/>
    </source>
</evidence>